<organism evidence="1 2">
    <name type="scientific">Smallanthus sonchifolius</name>
    <dbReference type="NCBI Taxonomy" id="185202"/>
    <lineage>
        <taxon>Eukaryota</taxon>
        <taxon>Viridiplantae</taxon>
        <taxon>Streptophyta</taxon>
        <taxon>Embryophyta</taxon>
        <taxon>Tracheophyta</taxon>
        <taxon>Spermatophyta</taxon>
        <taxon>Magnoliopsida</taxon>
        <taxon>eudicotyledons</taxon>
        <taxon>Gunneridae</taxon>
        <taxon>Pentapetalae</taxon>
        <taxon>asterids</taxon>
        <taxon>campanulids</taxon>
        <taxon>Asterales</taxon>
        <taxon>Asteraceae</taxon>
        <taxon>Asteroideae</taxon>
        <taxon>Heliantheae alliance</taxon>
        <taxon>Millerieae</taxon>
        <taxon>Smallanthus</taxon>
    </lineage>
</organism>
<comment type="caution">
    <text evidence="1">The sequence shown here is derived from an EMBL/GenBank/DDBJ whole genome shotgun (WGS) entry which is preliminary data.</text>
</comment>
<protein>
    <submittedName>
        <fullName evidence="1">Uncharacterized protein</fullName>
    </submittedName>
</protein>
<dbReference type="Proteomes" id="UP001056120">
    <property type="component" value="Linkage Group LG09"/>
</dbReference>
<dbReference type="EMBL" id="CM042026">
    <property type="protein sequence ID" value="KAI3805301.1"/>
    <property type="molecule type" value="Genomic_DNA"/>
</dbReference>
<proteinExistence type="predicted"/>
<reference evidence="1 2" key="2">
    <citation type="journal article" date="2022" name="Mol. Ecol. Resour.">
        <title>The genomes of chicory, endive, great burdock and yacon provide insights into Asteraceae paleo-polyploidization history and plant inulin production.</title>
        <authorList>
            <person name="Fan W."/>
            <person name="Wang S."/>
            <person name="Wang H."/>
            <person name="Wang A."/>
            <person name="Jiang F."/>
            <person name="Liu H."/>
            <person name="Zhao H."/>
            <person name="Xu D."/>
            <person name="Zhang Y."/>
        </authorList>
    </citation>
    <scope>NUCLEOTIDE SEQUENCE [LARGE SCALE GENOMIC DNA]</scope>
    <source>
        <strain evidence="2">cv. Yunnan</strain>
        <tissue evidence="1">Leaves</tissue>
    </source>
</reference>
<name>A0ACB9ICT9_9ASTR</name>
<evidence type="ECO:0000313" key="2">
    <source>
        <dbReference type="Proteomes" id="UP001056120"/>
    </source>
</evidence>
<evidence type="ECO:0000313" key="1">
    <source>
        <dbReference type="EMBL" id="KAI3805301.1"/>
    </source>
</evidence>
<gene>
    <name evidence="1" type="ORF">L1987_27541</name>
</gene>
<reference evidence="2" key="1">
    <citation type="journal article" date="2022" name="Mol. Ecol. Resour.">
        <title>The genomes of chicory, endive, great burdock and yacon provide insights into Asteraceae palaeo-polyploidization history and plant inulin production.</title>
        <authorList>
            <person name="Fan W."/>
            <person name="Wang S."/>
            <person name="Wang H."/>
            <person name="Wang A."/>
            <person name="Jiang F."/>
            <person name="Liu H."/>
            <person name="Zhao H."/>
            <person name="Xu D."/>
            <person name="Zhang Y."/>
        </authorList>
    </citation>
    <scope>NUCLEOTIDE SEQUENCE [LARGE SCALE GENOMIC DNA]</scope>
    <source>
        <strain evidence="2">cv. Yunnan</strain>
    </source>
</reference>
<keyword evidence="2" id="KW-1185">Reference proteome</keyword>
<accession>A0ACB9ICT9</accession>
<sequence length="120" mass="14271">MDVVVPSREKYKRLYETVDVKELTDTDLEIMAYLAEHGKKWDENFGMSVTQVEDFVHEIKSKMTKAELERDELIFYLKANNYKNKQIKNMKTETLKKLVNDLKSKLEKEMRISVHLLKLT</sequence>